<dbReference type="EMBL" id="NCTU01000016">
    <property type="protein sequence ID" value="PUW01991.1"/>
    <property type="molecule type" value="Genomic_DNA"/>
</dbReference>
<evidence type="ECO:0000313" key="3">
    <source>
        <dbReference type="EMBL" id="PUW01991.1"/>
    </source>
</evidence>
<keyword evidence="1" id="KW-1133">Transmembrane helix</keyword>
<dbReference type="InterPro" id="IPR002656">
    <property type="entry name" value="Acyl_transf_3_dom"/>
</dbReference>
<gene>
    <name evidence="3" type="ORF">B7T07_19415</name>
</gene>
<dbReference type="RefSeq" id="WP_085075962.1">
    <property type="nucleotide sequence ID" value="NZ_KZ084315.1"/>
</dbReference>
<dbReference type="Pfam" id="PF01757">
    <property type="entry name" value="Acyl_transf_3"/>
    <property type="match status" value="1"/>
</dbReference>
<keyword evidence="1" id="KW-0812">Transmembrane</keyword>
<protein>
    <recommendedName>
        <fullName evidence="2">Acyltransferase 3 domain-containing protein</fullName>
    </recommendedName>
</protein>
<feature type="transmembrane region" description="Helical" evidence="1">
    <location>
        <begin position="174"/>
        <end position="191"/>
    </location>
</feature>
<feature type="transmembrane region" description="Helical" evidence="1">
    <location>
        <begin position="52"/>
        <end position="77"/>
    </location>
</feature>
<feature type="domain" description="Acyltransferase 3" evidence="2">
    <location>
        <begin position="19"/>
        <end position="326"/>
    </location>
</feature>
<dbReference type="AlphaFoldDB" id="A0AA45BY16"/>
<sequence>MVIMSQPMLLKKNNERMLFIDSIKGLAIFLVCWGHSIQFVKKAGVSFFENPLFIIIYSFHMPLFMIISGYLFFYSLQRNEMGELIKKKILQLMLPSASWFILESILIGRNINIPNLRYGLIFPFWFLSSLFFLSITMSLSQAVYKGKPWIIFSVIFFISLFFGDSWNMDRTKFMAPYFLLGVSVHYFINYIRSNKHKLGLVSLITWIVMLFFWDKSDYIYITKMSFHGVEFTKQLKVVLFRYAIGFAGCFSIMYLYSYTSKLKLFTLFASSLGIYTLPIYIISTLILSRIANYIDITTYCDNSIIYNFIITPIYAFFIITLCILIAKYLKKTWVTRFLFLGGR</sequence>
<feature type="transmembrane region" description="Helical" evidence="1">
    <location>
        <begin position="303"/>
        <end position="326"/>
    </location>
</feature>
<name>A0AA45BY16_CROSK</name>
<dbReference type="GO" id="GO:0016747">
    <property type="term" value="F:acyltransferase activity, transferring groups other than amino-acyl groups"/>
    <property type="evidence" value="ECO:0007669"/>
    <property type="project" value="InterPro"/>
</dbReference>
<organism evidence="3 4">
    <name type="scientific">Cronobacter sakazakii</name>
    <name type="common">Enterobacter sakazakii</name>
    <dbReference type="NCBI Taxonomy" id="28141"/>
    <lineage>
        <taxon>Bacteria</taxon>
        <taxon>Pseudomonadati</taxon>
        <taxon>Pseudomonadota</taxon>
        <taxon>Gammaproteobacteria</taxon>
        <taxon>Enterobacterales</taxon>
        <taxon>Enterobacteriaceae</taxon>
        <taxon>Cronobacter</taxon>
    </lineage>
</organism>
<reference evidence="3 4" key="1">
    <citation type="submission" date="2017-04" db="EMBL/GenBank/DDBJ databases">
        <title>Cronobacter sakazakii, ST83 Lineage Isolates.</title>
        <authorList>
            <person name="Chase H."/>
            <person name="Tall B."/>
            <person name="Gopinath G."/>
            <person name="Lehner A."/>
        </authorList>
    </citation>
    <scope>NUCLEOTIDE SEQUENCE [LARGE SCALE GENOMIC DNA]</scope>
    <source>
        <strain evidence="3 4">MOD1_Comp15</strain>
    </source>
</reference>
<accession>A0AA45BY16</accession>
<feature type="transmembrane region" description="Helical" evidence="1">
    <location>
        <begin position="149"/>
        <end position="168"/>
    </location>
</feature>
<comment type="caution">
    <text evidence="3">The sequence shown here is derived from an EMBL/GenBank/DDBJ whole genome shotgun (WGS) entry which is preliminary data.</text>
</comment>
<dbReference type="PANTHER" id="PTHR37312:SF1">
    <property type="entry name" value="MEMBRANE-BOUND ACYLTRANSFERASE YKRP-RELATED"/>
    <property type="match status" value="1"/>
</dbReference>
<evidence type="ECO:0000313" key="4">
    <source>
        <dbReference type="Proteomes" id="UP000244856"/>
    </source>
</evidence>
<dbReference type="Proteomes" id="UP000244856">
    <property type="component" value="Unassembled WGS sequence"/>
</dbReference>
<feature type="transmembrane region" description="Helical" evidence="1">
    <location>
        <begin position="264"/>
        <end position="291"/>
    </location>
</feature>
<keyword evidence="1" id="KW-0472">Membrane</keyword>
<feature type="transmembrane region" description="Helical" evidence="1">
    <location>
        <begin position="198"/>
        <end position="213"/>
    </location>
</feature>
<proteinExistence type="predicted"/>
<feature type="transmembrane region" description="Helical" evidence="1">
    <location>
        <begin position="120"/>
        <end position="137"/>
    </location>
</feature>
<dbReference type="PANTHER" id="PTHR37312">
    <property type="entry name" value="MEMBRANE-BOUND ACYLTRANSFERASE YKRP-RELATED"/>
    <property type="match status" value="1"/>
</dbReference>
<evidence type="ECO:0000256" key="1">
    <source>
        <dbReference type="SAM" id="Phobius"/>
    </source>
</evidence>
<dbReference type="InterPro" id="IPR052734">
    <property type="entry name" value="Nod_factor_acetyltransferase"/>
</dbReference>
<feature type="transmembrane region" description="Helical" evidence="1">
    <location>
        <begin position="239"/>
        <end position="257"/>
    </location>
</feature>
<evidence type="ECO:0000259" key="2">
    <source>
        <dbReference type="Pfam" id="PF01757"/>
    </source>
</evidence>
<feature type="transmembrane region" description="Helical" evidence="1">
    <location>
        <begin position="89"/>
        <end position="108"/>
    </location>
</feature>